<dbReference type="RefSeq" id="XP_073916761.1">
    <property type="nucleotide sequence ID" value="XM_074060660.1"/>
</dbReference>
<reference evidence="2" key="1">
    <citation type="submission" date="2025-08" db="UniProtKB">
        <authorList>
            <consortium name="RefSeq"/>
        </authorList>
    </citation>
    <scope>IDENTIFICATION</scope>
</reference>
<sequence length="123" mass="14374">MELTNWTLFCPSLCLRRWHFVWAASETLLPWHERQGHIIERPIRIKRKQKMPKIEAKDHREALSQNSLFLLTKAMEESQPTNPEVTLDENTADPNCKYISDDLPKELMSSQAKAVIKTTDEDL</sequence>
<evidence type="ECO:0000313" key="1">
    <source>
        <dbReference type="Proteomes" id="UP001732720"/>
    </source>
</evidence>
<organism evidence="1 2">
    <name type="scientific">Castor canadensis</name>
    <name type="common">American beaver</name>
    <dbReference type="NCBI Taxonomy" id="51338"/>
    <lineage>
        <taxon>Eukaryota</taxon>
        <taxon>Metazoa</taxon>
        <taxon>Chordata</taxon>
        <taxon>Craniata</taxon>
        <taxon>Vertebrata</taxon>
        <taxon>Euteleostomi</taxon>
        <taxon>Mammalia</taxon>
        <taxon>Eutheria</taxon>
        <taxon>Euarchontoglires</taxon>
        <taxon>Glires</taxon>
        <taxon>Rodentia</taxon>
        <taxon>Castorimorpha</taxon>
        <taxon>Castoridae</taxon>
        <taxon>Castor</taxon>
    </lineage>
</organism>
<accession>A0AC58LI09</accession>
<dbReference type="Proteomes" id="UP001732720">
    <property type="component" value="Chromosome 18"/>
</dbReference>
<evidence type="ECO:0000313" key="2">
    <source>
        <dbReference type="RefSeq" id="XP_073916761.1"/>
    </source>
</evidence>
<gene>
    <name evidence="2" type="primary">LOC141418785</name>
</gene>
<proteinExistence type="predicted"/>
<protein>
    <submittedName>
        <fullName evidence="2">Doublecortin domain-containing protein 1-like isoform X1</fullName>
    </submittedName>
</protein>
<name>A0AC58LI09_CASCN</name>
<keyword evidence="1" id="KW-1185">Reference proteome</keyword>